<keyword evidence="5" id="KW-0472">Membrane</keyword>
<dbReference type="InterPro" id="IPR006703">
    <property type="entry name" value="G_AIG1"/>
</dbReference>
<dbReference type="PANTHER" id="PTHR10903:SF107">
    <property type="entry name" value="GTPASE IMAP FAMILY MEMBER 4-LIKE-RELATED"/>
    <property type="match status" value="1"/>
</dbReference>
<keyword evidence="3" id="KW-0342">GTP-binding</keyword>
<dbReference type="Gene3D" id="3.40.50.300">
    <property type="entry name" value="P-loop containing nucleotide triphosphate hydrolases"/>
    <property type="match status" value="1"/>
</dbReference>
<dbReference type="InterPro" id="IPR045058">
    <property type="entry name" value="GIMA/IAN/Toc"/>
</dbReference>
<gene>
    <name evidence="7" type="ORF">ABG768_023578</name>
</gene>
<keyword evidence="8" id="KW-1185">Reference proteome</keyword>
<evidence type="ECO:0000256" key="3">
    <source>
        <dbReference type="ARBA" id="ARBA00023134"/>
    </source>
</evidence>
<evidence type="ECO:0000313" key="8">
    <source>
        <dbReference type="Proteomes" id="UP001479290"/>
    </source>
</evidence>
<feature type="transmembrane region" description="Helical" evidence="5">
    <location>
        <begin position="248"/>
        <end position="270"/>
    </location>
</feature>
<reference evidence="7 8" key="1">
    <citation type="submission" date="2024-05" db="EMBL/GenBank/DDBJ databases">
        <title>A high-quality chromosomal-level genome assembly of Topmouth culter (Culter alburnus).</title>
        <authorList>
            <person name="Zhao H."/>
        </authorList>
    </citation>
    <scope>NUCLEOTIDE SEQUENCE [LARGE SCALE GENOMIC DNA]</scope>
    <source>
        <strain evidence="7">CATC2023</strain>
        <tissue evidence="7">Muscle</tissue>
    </source>
</reference>
<evidence type="ECO:0000256" key="4">
    <source>
        <dbReference type="SAM" id="MobiDB-lite"/>
    </source>
</evidence>
<organism evidence="7 8">
    <name type="scientific">Culter alburnus</name>
    <name type="common">Topmouth culter</name>
    <dbReference type="NCBI Taxonomy" id="194366"/>
    <lineage>
        <taxon>Eukaryota</taxon>
        <taxon>Metazoa</taxon>
        <taxon>Chordata</taxon>
        <taxon>Craniata</taxon>
        <taxon>Vertebrata</taxon>
        <taxon>Euteleostomi</taxon>
        <taxon>Actinopterygii</taxon>
        <taxon>Neopterygii</taxon>
        <taxon>Teleostei</taxon>
        <taxon>Ostariophysi</taxon>
        <taxon>Cypriniformes</taxon>
        <taxon>Xenocyprididae</taxon>
        <taxon>Xenocypridinae</taxon>
        <taxon>Culter</taxon>
    </lineage>
</organism>
<keyword evidence="5" id="KW-0812">Transmembrane</keyword>
<evidence type="ECO:0000256" key="5">
    <source>
        <dbReference type="SAM" id="Phobius"/>
    </source>
</evidence>
<dbReference type="Proteomes" id="UP001479290">
    <property type="component" value="Unassembled WGS sequence"/>
</dbReference>
<dbReference type="InterPro" id="IPR027417">
    <property type="entry name" value="P-loop_NTPase"/>
</dbReference>
<feature type="region of interest" description="Disordered" evidence="4">
    <location>
        <begin position="191"/>
        <end position="239"/>
    </location>
</feature>
<feature type="transmembrane region" description="Helical" evidence="5">
    <location>
        <begin position="276"/>
        <end position="296"/>
    </location>
</feature>
<name>A0AAW2AJX5_CULAL</name>
<feature type="domain" description="AIG1-type G" evidence="6">
    <location>
        <begin position="17"/>
        <end position="144"/>
    </location>
</feature>
<feature type="compositionally biased region" description="Basic and acidic residues" evidence="4">
    <location>
        <begin position="214"/>
        <end position="239"/>
    </location>
</feature>
<evidence type="ECO:0000256" key="1">
    <source>
        <dbReference type="ARBA" id="ARBA00008535"/>
    </source>
</evidence>
<dbReference type="GO" id="GO:0005525">
    <property type="term" value="F:GTP binding"/>
    <property type="evidence" value="ECO:0007669"/>
    <property type="project" value="UniProtKB-KW"/>
</dbReference>
<comment type="similarity">
    <text evidence="1">Belongs to the TRAFAC class TrmE-Era-EngA-EngB-Septin-like GTPase superfamily. AIG1/Toc34/Toc159-like paraseptin GTPase family. IAN subfamily.</text>
</comment>
<protein>
    <recommendedName>
        <fullName evidence="6">AIG1-type G domain-containing protein</fullName>
    </recommendedName>
</protein>
<dbReference type="PANTHER" id="PTHR10903">
    <property type="entry name" value="GTPASE, IMAP FAMILY MEMBER-RELATED"/>
    <property type="match status" value="1"/>
</dbReference>
<sequence>MAAKPSQGGSSVQSNLRIVIIGNAGDEKNKVVKSVLNCENPTGEKVGLCTLHQREQAGIRLSVVEAPGWDKVSKQTPKSIKKEVERSVSLCPPGPHALLLVIPVKSLSEEPSANDITAAQMHMELLSERVWKHTILLFDCDEKCGRVYVLQKSAWESPAQIHELLNKITDLVVENHGDFFIPQAELIQQKTQEASAESEIRHRRGSLDSPPSLNKDKGDSGEKKETIEADKHTPSEDTPKINMDAKQFVVILMAVFGALIGSVTGAQNGVSGSCMGIIFSVVVGILLASFSMYFYTHIYSRSYLKKPTRRTS</sequence>
<dbReference type="Pfam" id="PF04548">
    <property type="entry name" value="AIG1"/>
    <property type="match status" value="1"/>
</dbReference>
<evidence type="ECO:0000259" key="6">
    <source>
        <dbReference type="Pfam" id="PF04548"/>
    </source>
</evidence>
<keyword evidence="5" id="KW-1133">Transmembrane helix</keyword>
<accession>A0AAW2AJX5</accession>
<comment type="caution">
    <text evidence="7">The sequence shown here is derived from an EMBL/GenBank/DDBJ whole genome shotgun (WGS) entry which is preliminary data.</text>
</comment>
<dbReference type="EMBL" id="JAWDJR010000006">
    <property type="protein sequence ID" value="KAK9972814.1"/>
    <property type="molecule type" value="Genomic_DNA"/>
</dbReference>
<keyword evidence="2" id="KW-0547">Nucleotide-binding</keyword>
<evidence type="ECO:0000256" key="2">
    <source>
        <dbReference type="ARBA" id="ARBA00022741"/>
    </source>
</evidence>
<dbReference type="AlphaFoldDB" id="A0AAW2AJX5"/>
<evidence type="ECO:0000313" key="7">
    <source>
        <dbReference type="EMBL" id="KAK9972814.1"/>
    </source>
</evidence>
<proteinExistence type="inferred from homology"/>